<evidence type="ECO:0000313" key="2">
    <source>
        <dbReference type="EMBL" id="CNU34532.1"/>
    </source>
</evidence>
<reference evidence="3 4" key="1">
    <citation type="submission" date="2015-03" db="EMBL/GenBank/DDBJ databases">
        <authorList>
            <consortium name="Pathogen Informatics"/>
        </authorList>
    </citation>
    <scope>NUCLEOTIDE SEQUENCE [LARGE SCALE GENOMIC DNA]</scope>
    <source>
        <strain evidence="2 3">3476</strain>
        <strain evidence="1 4">A1104</strain>
    </source>
</reference>
<dbReference type="EMBL" id="CQPC01000032">
    <property type="protein sequence ID" value="CNU34532.1"/>
    <property type="molecule type" value="Genomic_DNA"/>
</dbReference>
<accession>A0A655BMI9</accession>
<dbReference type="AlphaFoldDB" id="A0A655BMI9"/>
<evidence type="ECO:0000313" key="3">
    <source>
        <dbReference type="Proteomes" id="UP000039541"/>
    </source>
</evidence>
<dbReference type="Proteomes" id="UP000041314">
    <property type="component" value="Unassembled WGS sequence"/>
</dbReference>
<evidence type="ECO:0000313" key="1">
    <source>
        <dbReference type="EMBL" id="CNT58331.1"/>
    </source>
</evidence>
<dbReference type="Proteomes" id="UP000039541">
    <property type="component" value="Unassembled WGS sequence"/>
</dbReference>
<dbReference type="EMBL" id="CQPA01000001">
    <property type="protein sequence ID" value="CNT58331.1"/>
    <property type="molecule type" value="Genomic_DNA"/>
</dbReference>
<evidence type="ECO:0000313" key="4">
    <source>
        <dbReference type="Proteomes" id="UP000041314"/>
    </source>
</evidence>
<organism evidence="1 4">
    <name type="scientific">Salmonella enterica subsp. enterica serovar Bovismorbificans</name>
    <dbReference type="NCBI Taxonomy" id="58097"/>
    <lineage>
        <taxon>Bacteria</taxon>
        <taxon>Pseudomonadati</taxon>
        <taxon>Pseudomonadota</taxon>
        <taxon>Gammaproteobacteria</taxon>
        <taxon>Enterobacterales</taxon>
        <taxon>Enterobacteriaceae</taxon>
        <taxon>Salmonella</taxon>
    </lineage>
</organism>
<protein>
    <submittedName>
        <fullName evidence="1">Uncharacterized protein</fullName>
    </submittedName>
</protein>
<proteinExistence type="predicted"/>
<name>A0A655BMI9_SALET</name>
<sequence length="49" mass="6067">MINAKDVFQYIADNNELYHRPAYAPQNIFFQRQLFLVTDEHRDHHQQHR</sequence>
<gene>
    <name evidence="1" type="ORF">ERS008198_00255</name>
    <name evidence="2" type="ORF">ERS008202_02518</name>
</gene>